<dbReference type="InterPro" id="IPR001633">
    <property type="entry name" value="EAL_dom"/>
</dbReference>
<accession>W0DSS9</accession>
<organism evidence="3 4">
    <name type="scientific">Thioalkalivibrio paradoxus ARh 1</name>
    <dbReference type="NCBI Taxonomy" id="713585"/>
    <lineage>
        <taxon>Bacteria</taxon>
        <taxon>Pseudomonadati</taxon>
        <taxon>Pseudomonadota</taxon>
        <taxon>Gammaproteobacteria</taxon>
        <taxon>Chromatiales</taxon>
        <taxon>Ectothiorhodospiraceae</taxon>
        <taxon>Thioalkalivibrio</taxon>
    </lineage>
</organism>
<reference evidence="3 4" key="1">
    <citation type="submission" date="2013-12" db="EMBL/GenBank/DDBJ databases">
        <authorList>
            <consortium name="DOE Joint Genome Institute"/>
            <person name="Muyzer G."/>
            <person name="Huntemann M."/>
            <person name="Han J."/>
            <person name="Chen A."/>
            <person name="Kyrpides N."/>
            <person name="Mavromatis K."/>
            <person name="Markowitz V."/>
            <person name="Palaniappan K."/>
            <person name="Ivanova N."/>
            <person name="Schaumberg A."/>
            <person name="Pati A."/>
            <person name="Liolios K."/>
            <person name="Nordberg H.P."/>
            <person name="Cantor M.N."/>
            <person name="Hua S.X."/>
            <person name="Woyke T."/>
        </authorList>
    </citation>
    <scope>NUCLEOTIDE SEQUENCE [LARGE SCALE GENOMIC DNA]</scope>
    <source>
        <strain evidence="3 4">ARh 1</strain>
    </source>
</reference>
<dbReference type="GO" id="GO:0071111">
    <property type="term" value="F:cyclic-guanylate-specific phosphodiesterase activity"/>
    <property type="evidence" value="ECO:0007669"/>
    <property type="project" value="InterPro"/>
</dbReference>
<dbReference type="Proteomes" id="UP000005289">
    <property type="component" value="Chromosome"/>
</dbReference>
<dbReference type="PANTHER" id="PTHR33121:SF70">
    <property type="entry name" value="SIGNALING PROTEIN YKOW"/>
    <property type="match status" value="1"/>
</dbReference>
<dbReference type="CDD" id="cd01948">
    <property type="entry name" value="EAL"/>
    <property type="match status" value="1"/>
</dbReference>
<dbReference type="KEGG" id="tti:THITH_03785"/>
<dbReference type="EMBL" id="CP007029">
    <property type="protein sequence ID" value="AHE99920.1"/>
    <property type="molecule type" value="Genomic_DNA"/>
</dbReference>
<dbReference type="Pfam" id="PF00563">
    <property type="entry name" value="EAL"/>
    <property type="match status" value="1"/>
</dbReference>
<dbReference type="SMART" id="SM00052">
    <property type="entry name" value="EAL"/>
    <property type="match status" value="1"/>
</dbReference>
<dbReference type="RefSeq" id="WP_006745845.1">
    <property type="nucleotide sequence ID" value="NZ_CP007029.1"/>
</dbReference>
<dbReference type="AlphaFoldDB" id="W0DSS9"/>
<dbReference type="SUPFAM" id="SSF141868">
    <property type="entry name" value="EAL domain-like"/>
    <property type="match status" value="1"/>
</dbReference>
<evidence type="ECO:0000259" key="2">
    <source>
        <dbReference type="PROSITE" id="PS50883"/>
    </source>
</evidence>
<dbReference type="PANTHER" id="PTHR33121">
    <property type="entry name" value="CYCLIC DI-GMP PHOSPHODIESTERASE PDEF"/>
    <property type="match status" value="1"/>
</dbReference>
<dbReference type="OrthoDB" id="1673646at2"/>
<sequence>MLVLRLCGDDVPKSWNRWGRPLSRESHRIWAFPLPETMDRAELVHALVQETPAESLADCLAVWIQPDFDGRLPLSVLDELEPLSVLHTRLHEPWIMEELGPRVRARFQAIAALSEPGGLLGYQMRCGLDHPRRGLLSADELYRLGRAARRLDALDQACQISALVRKAEVLPRGVPVFIAALPHSLLHRDPHRHPSYACVERLGLDPADIVIEVAQRGAVDDIEMLIRRCAQLRQMGFRVALSEVGAGFGQIGVIAGLEPEFVRLDPDLLREARASAAGASLFEGLVATARRLGAATVADGVQTRADLRLYRELGVDYGQGDLIAGCAPVPEAPAEMSAIDPRDPAHGAGGPSGGQATCHSHRPVRTMSDPGDDRGGPAR</sequence>
<protein>
    <recommendedName>
        <fullName evidence="2">EAL domain-containing protein</fullName>
    </recommendedName>
</protein>
<dbReference type="InterPro" id="IPR035919">
    <property type="entry name" value="EAL_sf"/>
</dbReference>
<dbReference type="PROSITE" id="PS50883">
    <property type="entry name" value="EAL"/>
    <property type="match status" value="1"/>
</dbReference>
<dbReference type="HOGENOM" id="CLU_729439_0_0_6"/>
<proteinExistence type="predicted"/>
<dbReference type="STRING" id="713585.THITH_03785"/>
<evidence type="ECO:0000313" key="3">
    <source>
        <dbReference type="EMBL" id="AHE99920.1"/>
    </source>
</evidence>
<dbReference type="InterPro" id="IPR050706">
    <property type="entry name" value="Cyclic-di-GMP_PDE-like"/>
</dbReference>
<dbReference type="Gene3D" id="3.20.20.450">
    <property type="entry name" value="EAL domain"/>
    <property type="match status" value="1"/>
</dbReference>
<evidence type="ECO:0000256" key="1">
    <source>
        <dbReference type="SAM" id="MobiDB-lite"/>
    </source>
</evidence>
<name>W0DSS9_9GAMM</name>
<gene>
    <name evidence="3" type="ORF">THITH_03785</name>
</gene>
<feature type="domain" description="EAL" evidence="2">
    <location>
        <begin position="79"/>
        <end position="340"/>
    </location>
</feature>
<feature type="region of interest" description="Disordered" evidence="1">
    <location>
        <begin position="334"/>
        <end position="379"/>
    </location>
</feature>
<evidence type="ECO:0000313" key="4">
    <source>
        <dbReference type="Proteomes" id="UP000005289"/>
    </source>
</evidence>
<keyword evidence="4" id="KW-1185">Reference proteome</keyword>